<evidence type="ECO:0000313" key="2">
    <source>
        <dbReference type="EMBL" id="KAF2435323.1"/>
    </source>
</evidence>
<feature type="non-terminal residue" evidence="2">
    <location>
        <position position="1"/>
    </location>
</feature>
<dbReference type="OrthoDB" id="2942798at2759"/>
<gene>
    <name evidence="2" type="ORF">EJ08DRAFT_720189</name>
</gene>
<dbReference type="InterPro" id="IPR011009">
    <property type="entry name" value="Kinase-like_dom_sf"/>
</dbReference>
<name>A0A9P4U3S2_9PEZI</name>
<dbReference type="SUPFAM" id="SSF56112">
    <property type="entry name" value="Protein kinase-like (PK-like)"/>
    <property type="match status" value="1"/>
</dbReference>
<dbReference type="Proteomes" id="UP000800235">
    <property type="component" value="Unassembled WGS sequence"/>
</dbReference>
<proteinExistence type="predicted"/>
<protein>
    <recommendedName>
        <fullName evidence="1">Aminoglycoside phosphotransferase domain-containing protein</fullName>
    </recommendedName>
</protein>
<evidence type="ECO:0000259" key="1">
    <source>
        <dbReference type="Pfam" id="PF01636"/>
    </source>
</evidence>
<keyword evidence="3" id="KW-1185">Reference proteome</keyword>
<feature type="domain" description="Aminoglycoside phosphotransferase" evidence="1">
    <location>
        <begin position="12"/>
        <end position="41"/>
    </location>
</feature>
<dbReference type="AlphaFoldDB" id="A0A9P4U3S2"/>
<organism evidence="2 3">
    <name type="scientific">Tothia fuscella</name>
    <dbReference type="NCBI Taxonomy" id="1048955"/>
    <lineage>
        <taxon>Eukaryota</taxon>
        <taxon>Fungi</taxon>
        <taxon>Dikarya</taxon>
        <taxon>Ascomycota</taxon>
        <taxon>Pezizomycotina</taxon>
        <taxon>Dothideomycetes</taxon>
        <taxon>Pleosporomycetidae</taxon>
        <taxon>Venturiales</taxon>
        <taxon>Cylindrosympodiaceae</taxon>
        <taxon>Tothia</taxon>
    </lineage>
</organism>
<dbReference type="InterPro" id="IPR002575">
    <property type="entry name" value="Aminoglycoside_PTrfase"/>
</dbReference>
<comment type="caution">
    <text evidence="2">The sequence shown here is derived from an EMBL/GenBank/DDBJ whole genome shotgun (WGS) entry which is preliminary data.</text>
</comment>
<dbReference type="Pfam" id="PF01636">
    <property type="entry name" value="APH"/>
    <property type="match status" value="1"/>
</dbReference>
<reference evidence="2" key="1">
    <citation type="journal article" date="2020" name="Stud. Mycol.">
        <title>101 Dothideomycetes genomes: a test case for predicting lifestyles and emergence of pathogens.</title>
        <authorList>
            <person name="Haridas S."/>
            <person name="Albert R."/>
            <person name="Binder M."/>
            <person name="Bloem J."/>
            <person name="Labutti K."/>
            <person name="Salamov A."/>
            <person name="Andreopoulos B."/>
            <person name="Baker S."/>
            <person name="Barry K."/>
            <person name="Bills G."/>
            <person name="Bluhm B."/>
            <person name="Cannon C."/>
            <person name="Castanera R."/>
            <person name="Culley D."/>
            <person name="Daum C."/>
            <person name="Ezra D."/>
            <person name="Gonzalez J."/>
            <person name="Henrissat B."/>
            <person name="Kuo A."/>
            <person name="Liang C."/>
            <person name="Lipzen A."/>
            <person name="Lutzoni F."/>
            <person name="Magnuson J."/>
            <person name="Mondo S."/>
            <person name="Nolan M."/>
            <person name="Ohm R."/>
            <person name="Pangilinan J."/>
            <person name="Park H.-J."/>
            <person name="Ramirez L."/>
            <person name="Alfaro M."/>
            <person name="Sun H."/>
            <person name="Tritt A."/>
            <person name="Yoshinaga Y."/>
            <person name="Zwiers L.-H."/>
            <person name="Turgeon B."/>
            <person name="Goodwin S."/>
            <person name="Spatafora J."/>
            <person name="Crous P."/>
            <person name="Grigoriev I."/>
        </authorList>
    </citation>
    <scope>NUCLEOTIDE SEQUENCE</scope>
    <source>
        <strain evidence="2">CBS 130266</strain>
    </source>
</reference>
<dbReference type="EMBL" id="MU007013">
    <property type="protein sequence ID" value="KAF2435323.1"/>
    <property type="molecule type" value="Genomic_DNA"/>
</dbReference>
<evidence type="ECO:0000313" key="3">
    <source>
        <dbReference type="Proteomes" id="UP000800235"/>
    </source>
</evidence>
<sequence>KLKAAFNAFTVSGVVHGDPVLHNLLWDGNQVMVIDWDCSEITTIEEASERNSADYRAIEKRLLGDSL</sequence>
<accession>A0A9P4U3S2</accession>
<dbReference type="Gene3D" id="1.10.510.10">
    <property type="entry name" value="Transferase(Phosphotransferase) domain 1"/>
    <property type="match status" value="1"/>
</dbReference>